<reference evidence="3 4" key="1">
    <citation type="submission" date="2019-01" db="EMBL/GenBank/DDBJ databases">
        <title>Draft genome sequence of Psathyrella aberdarensis IHI B618.</title>
        <authorList>
            <person name="Buettner E."/>
            <person name="Kellner H."/>
        </authorList>
    </citation>
    <scope>NUCLEOTIDE SEQUENCE [LARGE SCALE GENOMIC DNA]</scope>
    <source>
        <strain evidence="3 4">IHI B618</strain>
    </source>
</reference>
<sequence>MGKAASPHVRARVRAGPVPATPTRSRGKDARPPTARVRAEPVPATPTRSRGKDAHPPAAPAKRASRRCRQCPDRPLLSECQHRFRGRQAEAAAPSADDAPLPVPASVEQVPVPAPIEESLPALDQTAALAVPAMEPTQDLLPPSPEDEEDLATIGEALTLATSNEKAKRAYPSDSNPFFGVIEGLGRGNEKTKMARVRELKHPYADQATANKRFDVLSRDLLTRAEALAHRTSGWVYVAVHHPSARTSFLHFTSRKLRKEAPEEVHKIHKEAGKMMSLVKRADRVQVINYERERADAQEKLVAAQEAARVAQAEALRWKAQADAGQRVISSLMEKSAA</sequence>
<keyword evidence="4" id="KW-1185">Reference proteome</keyword>
<proteinExistence type="predicted"/>
<feature type="coiled-coil region" evidence="1">
    <location>
        <begin position="287"/>
        <end position="314"/>
    </location>
</feature>
<evidence type="ECO:0000313" key="3">
    <source>
        <dbReference type="EMBL" id="RXW15218.1"/>
    </source>
</evidence>
<accession>A0A4V1Q2I6</accession>
<dbReference type="AlphaFoldDB" id="A0A4V1Q2I6"/>
<dbReference type="OrthoDB" id="3060861at2759"/>
<protein>
    <submittedName>
        <fullName evidence="3">Uncharacterized protein</fullName>
    </submittedName>
</protein>
<name>A0A4V1Q2I6_9AGAR</name>
<keyword evidence="1" id="KW-0175">Coiled coil</keyword>
<feature type="region of interest" description="Disordered" evidence="2">
    <location>
        <begin position="86"/>
        <end position="105"/>
    </location>
</feature>
<organism evidence="3 4">
    <name type="scientific">Candolleomyces aberdarensis</name>
    <dbReference type="NCBI Taxonomy" id="2316362"/>
    <lineage>
        <taxon>Eukaryota</taxon>
        <taxon>Fungi</taxon>
        <taxon>Dikarya</taxon>
        <taxon>Basidiomycota</taxon>
        <taxon>Agaricomycotina</taxon>
        <taxon>Agaricomycetes</taxon>
        <taxon>Agaricomycetidae</taxon>
        <taxon>Agaricales</taxon>
        <taxon>Agaricineae</taxon>
        <taxon>Psathyrellaceae</taxon>
        <taxon>Candolleomyces</taxon>
    </lineage>
</organism>
<evidence type="ECO:0000256" key="2">
    <source>
        <dbReference type="SAM" id="MobiDB-lite"/>
    </source>
</evidence>
<comment type="caution">
    <text evidence="3">The sequence shown here is derived from an EMBL/GenBank/DDBJ whole genome shotgun (WGS) entry which is preliminary data.</text>
</comment>
<dbReference type="Proteomes" id="UP000290288">
    <property type="component" value="Unassembled WGS sequence"/>
</dbReference>
<feature type="compositionally biased region" description="Low complexity" evidence="2">
    <location>
        <begin position="89"/>
        <end position="105"/>
    </location>
</feature>
<gene>
    <name evidence="3" type="ORF">EST38_g10631</name>
</gene>
<evidence type="ECO:0000256" key="1">
    <source>
        <dbReference type="SAM" id="Coils"/>
    </source>
</evidence>
<feature type="region of interest" description="Disordered" evidence="2">
    <location>
        <begin position="1"/>
        <end position="70"/>
    </location>
</feature>
<evidence type="ECO:0000313" key="4">
    <source>
        <dbReference type="Proteomes" id="UP000290288"/>
    </source>
</evidence>
<dbReference type="EMBL" id="SDEE01000580">
    <property type="protein sequence ID" value="RXW15218.1"/>
    <property type="molecule type" value="Genomic_DNA"/>
</dbReference>